<evidence type="ECO:0000313" key="2">
    <source>
        <dbReference type="Proteomes" id="UP000231279"/>
    </source>
</evidence>
<proteinExistence type="predicted"/>
<comment type="caution">
    <text evidence="1">The sequence shown here is derived from an EMBL/GenBank/DDBJ whole genome shotgun (WGS) entry which is preliminary data.</text>
</comment>
<name>A0A2G9I5L5_9LAMI</name>
<dbReference type="AlphaFoldDB" id="A0A2G9I5L5"/>
<dbReference type="Proteomes" id="UP000231279">
    <property type="component" value="Unassembled WGS sequence"/>
</dbReference>
<keyword evidence="2" id="KW-1185">Reference proteome</keyword>
<organism evidence="1 2">
    <name type="scientific">Handroanthus impetiginosus</name>
    <dbReference type="NCBI Taxonomy" id="429701"/>
    <lineage>
        <taxon>Eukaryota</taxon>
        <taxon>Viridiplantae</taxon>
        <taxon>Streptophyta</taxon>
        <taxon>Embryophyta</taxon>
        <taxon>Tracheophyta</taxon>
        <taxon>Spermatophyta</taxon>
        <taxon>Magnoliopsida</taxon>
        <taxon>eudicotyledons</taxon>
        <taxon>Gunneridae</taxon>
        <taxon>Pentapetalae</taxon>
        <taxon>asterids</taxon>
        <taxon>lamiids</taxon>
        <taxon>Lamiales</taxon>
        <taxon>Bignoniaceae</taxon>
        <taxon>Crescentiina</taxon>
        <taxon>Tabebuia alliance</taxon>
        <taxon>Handroanthus</taxon>
    </lineage>
</organism>
<protein>
    <submittedName>
        <fullName evidence="1">Uncharacterized protein</fullName>
    </submittedName>
</protein>
<sequence length="91" mass="10617">MKHCHERGDFNQKRALTKFSPTAMLQWFQVFTHTQNTDKTPTMKNYKLHRKSHIDIQTLFPIGLEGEKYTGISTNTNQHIVSEVFQVLVPT</sequence>
<dbReference type="EMBL" id="NKXS01000320">
    <property type="protein sequence ID" value="PIN25051.1"/>
    <property type="molecule type" value="Genomic_DNA"/>
</dbReference>
<accession>A0A2G9I5L5</accession>
<gene>
    <name evidence="1" type="ORF">CDL12_02211</name>
</gene>
<evidence type="ECO:0000313" key="1">
    <source>
        <dbReference type="EMBL" id="PIN25051.1"/>
    </source>
</evidence>
<reference evidence="2" key="1">
    <citation type="journal article" date="2018" name="Gigascience">
        <title>Genome assembly of the Pink Ipe (Handroanthus impetiginosus, Bignoniaceae), a highly valued, ecologically keystone Neotropical timber forest tree.</title>
        <authorList>
            <person name="Silva-Junior O.B."/>
            <person name="Grattapaglia D."/>
            <person name="Novaes E."/>
            <person name="Collevatti R.G."/>
        </authorList>
    </citation>
    <scope>NUCLEOTIDE SEQUENCE [LARGE SCALE GENOMIC DNA]</scope>
    <source>
        <strain evidence="2">cv. UFG-1</strain>
    </source>
</reference>